<evidence type="ECO:0000313" key="3">
    <source>
        <dbReference type="Proteomes" id="UP000285961"/>
    </source>
</evidence>
<dbReference type="InterPro" id="IPR019224">
    <property type="entry name" value="DUF2148"/>
</dbReference>
<dbReference type="Pfam" id="PF09918">
    <property type="entry name" value="DUF2148"/>
    <property type="match status" value="1"/>
</dbReference>
<protein>
    <recommendedName>
        <fullName evidence="1">DUF2148 domain-containing protein</fullName>
    </recommendedName>
</protein>
<dbReference type="AlphaFoldDB" id="A0A419F7G4"/>
<reference evidence="2 3" key="1">
    <citation type="journal article" date="2017" name="ISME J.">
        <title>Energy and carbon metabolisms in a deep terrestrial subsurface fluid microbial community.</title>
        <authorList>
            <person name="Momper L."/>
            <person name="Jungbluth S.P."/>
            <person name="Lee M.D."/>
            <person name="Amend J.P."/>
        </authorList>
    </citation>
    <scope>NUCLEOTIDE SEQUENCE [LARGE SCALE GENOMIC DNA]</scope>
    <source>
        <strain evidence="2">SURF_17</strain>
    </source>
</reference>
<evidence type="ECO:0000313" key="2">
    <source>
        <dbReference type="EMBL" id="RJP74350.1"/>
    </source>
</evidence>
<name>A0A419F7G4_9BACT</name>
<sequence>MGMIDGRLYAQERLLDVAGHALHAYLGASLVTSRLNQKAVIVHGEDIMPMLEFVEKLEARLGSDAAKNTFFPLYVDYMCFKTAMDEGHPPVILVLGADLSTADLGWDCGACGFPTCAEFNKFKREEGGLGRIGAGPSCAWKNFDYGIACDYACAAVYEHKVESRILGTFGMVSFALGYLDDVSAALALCIGPPVELWWYNRPSLAQWREYDDIMEHFRRNYAFHFQMFSSDLRPQVKKDGPWWEQEKEFVSIEADPKYSEYQEKLMAALLETVVEVRPKVEEAKARMREQKTEPK</sequence>
<evidence type="ECO:0000259" key="1">
    <source>
        <dbReference type="Pfam" id="PF09918"/>
    </source>
</evidence>
<comment type="caution">
    <text evidence="2">The sequence shown here is derived from an EMBL/GenBank/DDBJ whole genome shotgun (WGS) entry which is preliminary data.</text>
</comment>
<accession>A0A419F7G4</accession>
<dbReference type="EMBL" id="QZKI01000016">
    <property type="protein sequence ID" value="RJP74350.1"/>
    <property type="molecule type" value="Genomic_DNA"/>
</dbReference>
<dbReference type="Proteomes" id="UP000285961">
    <property type="component" value="Unassembled WGS sequence"/>
</dbReference>
<feature type="domain" description="DUF2148" evidence="1">
    <location>
        <begin position="134"/>
        <end position="188"/>
    </location>
</feature>
<gene>
    <name evidence="2" type="ORF">C4532_02755</name>
</gene>
<proteinExistence type="predicted"/>
<organism evidence="2 3">
    <name type="scientific">Candidatus Abyssobacteria bacterium SURF_17</name>
    <dbReference type="NCBI Taxonomy" id="2093361"/>
    <lineage>
        <taxon>Bacteria</taxon>
        <taxon>Pseudomonadati</taxon>
        <taxon>Candidatus Hydrogenedentota</taxon>
        <taxon>Candidatus Abyssobacteria</taxon>
    </lineage>
</organism>